<feature type="domain" description="Solute-binding protein family 5" evidence="5">
    <location>
        <begin position="21"/>
        <end position="386"/>
    </location>
</feature>
<evidence type="ECO:0000313" key="6">
    <source>
        <dbReference type="EMBL" id="MCM0621145.1"/>
    </source>
</evidence>
<protein>
    <submittedName>
        <fullName evidence="6">ABC transporter substrate-binding protein</fullName>
    </submittedName>
</protein>
<comment type="similarity">
    <text evidence="2">Belongs to the bacterial solute-binding protein 5 family.</text>
</comment>
<dbReference type="GO" id="GO:0042597">
    <property type="term" value="C:periplasmic space"/>
    <property type="evidence" value="ECO:0007669"/>
    <property type="project" value="UniProtKB-ARBA"/>
</dbReference>
<evidence type="ECO:0000256" key="2">
    <source>
        <dbReference type="ARBA" id="ARBA00005695"/>
    </source>
</evidence>
<organism evidence="6 7">
    <name type="scientific">Nocardioides bruguierae</name>
    <dbReference type="NCBI Taxonomy" id="2945102"/>
    <lineage>
        <taxon>Bacteria</taxon>
        <taxon>Bacillati</taxon>
        <taxon>Actinomycetota</taxon>
        <taxon>Actinomycetes</taxon>
        <taxon>Propionibacteriales</taxon>
        <taxon>Nocardioidaceae</taxon>
        <taxon>Nocardioides</taxon>
    </lineage>
</organism>
<comment type="caution">
    <text evidence="6">The sequence shown here is derived from an EMBL/GenBank/DDBJ whole genome shotgun (WGS) entry which is preliminary data.</text>
</comment>
<keyword evidence="3" id="KW-0813">Transport</keyword>
<dbReference type="PANTHER" id="PTHR30290">
    <property type="entry name" value="PERIPLASMIC BINDING COMPONENT OF ABC TRANSPORTER"/>
    <property type="match status" value="1"/>
</dbReference>
<evidence type="ECO:0000259" key="5">
    <source>
        <dbReference type="Pfam" id="PF00496"/>
    </source>
</evidence>
<dbReference type="Gene3D" id="3.90.76.10">
    <property type="entry name" value="Dipeptide-binding Protein, Domain 1"/>
    <property type="match status" value="1"/>
</dbReference>
<proteinExistence type="inferred from homology"/>
<dbReference type="InterPro" id="IPR030678">
    <property type="entry name" value="Peptide/Ni-bd"/>
</dbReference>
<sequence>MRNPYIDDETEGCVVQDFNTYVGYVADSYDVSEDGLTYTFHMRDGYTDVEGNAITADDVVYSFERKWASESYSTASWGDFKGPDAVTKVDDMTVQIEIPSAGFGLTFLGLLANLQGHIYSKTILDANATKDDPYAMTWSAQNGGWGLGPYYMESQTADQEMVLVANPNYAYGEPEVKKVTLRVVTDAGTRASLMKSGDVILSEDILPNDQATLAEDSSLTVPVVGDPIEYVDLTLVTNKAPFNDLKVRQAFMNAIPYEQIIEEVYAGRAVLKKGNINPSTKGYTTDGIPDMVYDVDKAKSLLAEAGMDSLDFTLTVSTATQDLVNLCILIQSYAADAGFNVEVEQLSAAEFGTARSGATKQAILYRNRAQVQTPEYSCITFFKPGDDPSSPSRWSDELNDQFWDEVDAARALPDQLSDEAGEHWNAAQTIMVTAAAEIFICAIQPTQVFSNSITGWAYRSENQNDFGNFSIS</sequence>
<dbReference type="InterPro" id="IPR000914">
    <property type="entry name" value="SBP_5_dom"/>
</dbReference>
<dbReference type="Proteomes" id="UP001139485">
    <property type="component" value="Unassembled WGS sequence"/>
</dbReference>
<evidence type="ECO:0000313" key="7">
    <source>
        <dbReference type="Proteomes" id="UP001139485"/>
    </source>
</evidence>
<dbReference type="InterPro" id="IPR039424">
    <property type="entry name" value="SBP_5"/>
</dbReference>
<keyword evidence="4" id="KW-0732">Signal</keyword>
<dbReference type="Gene3D" id="3.10.105.10">
    <property type="entry name" value="Dipeptide-binding Protein, Domain 3"/>
    <property type="match status" value="1"/>
</dbReference>
<name>A0A9X2IGU9_9ACTN</name>
<gene>
    <name evidence="6" type="ORF">M8330_12685</name>
</gene>
<dbReference type="GO" id="GO:0015833">
    <property type="term" value="P:peptide transport"/>
    <property type="evidence" value="ECO:0007669"/>
    <property type="project" value="TreeGrafter"/>
</dbReference>
<evidence type="ECO:0000256" key="4">
    <source>
        <dbReference type="ARBA" id="ARBA00022729"/>
    </source>
</evidence>
<dbReference type="Gene3D" id="3.40.190.10">
    <property type="entry name" value="Periplasmic binding protein-like II"/>
    <property type="match status" value="1"/>
</dbReference>
<dbReference type="PANTHER" id="PTHR30290:SF10">
    <property type="entry name" value="PERIPLASMIC OLIGOPEPTIDE-BINDING PROTEIN-RELATED"/>
    <property type="match status" value="1"/>
</dbReference>
<dbReference type="GO" id="GO:0030313">
    <property type="term" value="C:cell envelope"/>
    <property type="evidence" value="ECO:0007669"/>
    <property type="project" value="UniProtKB-SubCell"/>
</dbReference>
<comment type="subcellular location">
    <subcellularLocation>
        <location evidence="1">Cell envelope</location>
    </subcellularLocation>
</comment>
<reference evidence="6" key="1">
    <citation type="submission" date="2022-05" db="EMBL/GenBank/DDBJ databases">
        <authorList>
            <person name="Tuo L."/>
        </authorList>
    </citation>
    <scope>NUCLEOTIDE SEQUENCE</scope>
    <source>
        <strain evidence="6">BSK12Z-4</strain>
    </source>
</reference>
<dbReference type="EMBL" id="JAMOIL010000015">
    <property type="protein sequence ID" value="MCM0621145.1"/>
    <property type="molecule type" value="Genomic_DNA"/>
</dbReference>
<accession>A0A9X2IGU9</accession>
<dbReference type="Pfam" id="PF00496">
    <property type="entry name" value="SBP_bac_5"/>
    <property type="match status" value="1"/>
</dbReference>
<dbReference type="GO" id="GO:1904680">
    <property type="term" value="F:peptide transmembrane transporter activity"/>
    <property type="evidence" value="ECO:0007669"/>
    <property type="project" value="TreeGrafter"/>
</dbReference>
<dbReference type="SUPFAM" id="SSF53850">
    <property type="entry name" value="Periplasmic binding protein-like II"/>
    <property type="match status" value="1"/>
</dbReference>
<dbReference type="GO" id="GO:0043190">
    <property type="term" value="C:ATP-binding cassette (ABC) transporter complex"/>
    <property type="evidence" value="ECO:0007669"/>
    <property type="project" value="InterPro"/>
</dbReference>
<keyword evidence="7" id="KW-1185">Reference proteome</keyword>
<dbReference type="AlphaFoldDB" id="A0A9X2IGU9"/>
<evidence type="ECO:0000256" key="3">
    <source>
        <dbReference type="ARBA" id="ARBA00022448"/>
    </source>
</evidence>
<evidence type="ECO:0000256" key="1">
    <source>
        <dbReference type="ARBA" id="ARBA00004196"/>
    </source>
</evidence>
<dbReference type="PIRSF" id="PIRSF002741">
    <property type="entry name" value="MppA"/>
    <property type="match status" value="1"/>
</dbReference>